<comment type="caution">
    <text evidence="7">The sequence shown here is derived from an EMBL/GenBank/DDBJ whole genome shotgun (WGS) entry which is preliminary data.</text>
</comment>
<evidence type="ECO:0000256" key="5">
    <source>
        <dbReference type="ARBA" id="ARBA00022840"/>
    </source>
</evidence>
<evidence type="ECO:0000313" key="7">
    <source>
        <dbReference type="EMBL" id="RIY34311.1"/>
    </source>
</evidence>
<dbReference type="RefSeq" id="WP_119524387.1">
    <property type="nucleotide sequence ID" value="NZ_NRHC01000011.1"/>
</dbReference>
<keyword evidence="4" id="KW-0547">Nucleotide-binding</keyword>
<reference evidence="7 8" key="1">
    <citation type="submission" date="2017-08" db="EMBL/GenBank/DDBJ databases">
        <title>Reclassification of Bisgaard taxon 37 and 44.</title>
        <authorList>
            <person name="Christensen H."/>
        </authorList>
    </citation>
    <scope>NUCLEOTIDE SEQUENCE [LARGE SCALE GENOMIC DNA]</scope>
    <source>
        <strain evidence="7 8">B96_3</strain>
    </source>
</reference>
<keyword evidence="3" id="KW-0479">Metal-binding</keyword>
<accession>A0A3A1Y9U3</accession>
<dbReference type="EMBL" id="NRHC01000011">
    <property type="protein sequence ID" value="RIY34311.1"/>
    <property type="molecule type" value="Genomic_DNA"/>
</dbReference>
<gene>
    <name evidence="7" type="ORF">CKF54_00800</name>
</gene>
<keyword evidence="6" id="KW-0460">Magnesium</keyword>
<dbReference type="InterPro" id="IPR001645">
    <property type="entry name" value="Folylpolyglutamate_synth"/>
</dbReference>
<keyword evidence="5" id="KW-0067">ATP-binding</keyword>
<evidence type="ECO:0000256" key="1">
    <source>
        <dbReference type="ARBA" id="ARBA00008276"/>
    </source>
</evidence>
<keyword evidence="8" id="KW-1185">Reference proteome</keyword>
<evidence type="ECO:0000256" key="6">
    <source>
        <dbReference type="ARBA" id="ARBA00022842"/>
    </source>
</evidence>
<evidence type="ECO:0000256" key="3">
    <source>
        <dbReference type="ARBA" id="ARBA00022723"/>
    </source>
</evidence>
<dbReference type="AlphaFoldDB" id="A0A3A1Y9U3"/>
<proteinExistence type="inferred from homology"/>
<dbReference type="OrthoDB" id="9809356at2"/>
<dbReference type="GO" id="GO:0008841">
    <property type="term" value="F:dihydrofolate synthase activity"/>
    <property type="evidence" value="ECO:0007669"/>
    <property type="project" value="TreeGrafter"/>
</dbReference>
<dbReference type="GO" id="GO:0046872">
    <property type="term" value="F:metal ion binding"/>
    <property type="evidence" value="ECO:0007669"/>
    <property type="project" value="UniProtKB-KW"/>
</dbReference>
<dbReference type="InterPro" id="IPR036565">
    <property type="entry name" value="Mur-like_cat_sf"/>
</dbReference>
<dbReference type="GO" id="GO:0005737">
    <property type="term" value="C:cytoplasm"/>
    <property type="evidence" value="ECO:0007669"/>
    <property type="project" value="TreeGrafter"/>
</dbReference>
<sequence length="657" mass="74341">MNKQISLNDFVNKSLTAKSSPQIEDLTRISQLIRIFVLTWQVYSLVANLNRSRNLVSERDLLSEVNRKLLTLLICQKDLLPQDNFLASIDLQKYLSFLQQTLQDKQKDQYLVTQELEQKLHLIIQRISPQAFNNVDIFNASRTDATLVKTKSSLPFVITVGGTNGKGTTCAFLTSLLKDLQVITLTSPHLLDYRERILFNGEKIAENFYLWGFKILEDLLALFLSQTEQSHEVYFNFSQQNTLLAQLFAYLFEVDVLIQEVGIGGLLDATNTLDAHLAVITSVDLDHINMLGNSHKEIAENKIAIARKAGKVIYLADESYLAQEIKEQLDFLKLFPKDIVKTLAGKSNYVLSNLQAGITAYNYLFTLKEEQDVRIGVKERFSLGRLNDFTTKSRSNITRGSLELRSPNCFSWALQHLNLTPLVKGEADFFHKAIESIKLYGRFSVLNKNGKKEFFSKTLNYLIDLPLEQINVIFDVGHNPAAVKQTCQKLLASFTGKNIYLLSFGLEKDITSCLEQIKALDVNAEIILLPIKHELRGVTLEQQLNRLPANYSVKTVESLTQALESCLYKSLVERNEKNISRDIKQLSKVQSSNIGKIVDEIVDENSLEGQVNIKLTKLALASEPINLVIMGSFYLLADICSTYNFALTNDNFLEKAN</sequence>
<comment type="similarity">
    <text evidence="1">Belongs to the folylpolyglutamate synthase family.</text>
</comment>
<dbReference type="SUPFAM" id="SSF53244">
    <property type="entry name" value="MurD-like peptide ligases, peptide-binding domain"/>
    <property type="match status" value="1"/>
</dbReference>
<evidence type="ECO:0000256" key="4">
    <source>
        <dbReference type="ARBA" id="ARBA00022741"/>
    </source>
</evidence>
<dbReference type="PANTHER" id="PTHR11136">
    <property type="entry name" value="FOLYLPOLYGLUTAMATE SYNTHASE-RELATED"/>
    <property type="match status" value="1"/>
</dbReference>
<dbReference type="GO" id="GO:0005524">
    <property type="term" value="F:ATP binding"/>
    <property type="evidence" value="ECO:0007669"/>
    <property type="project" value="UniProtKB-KW"/>
</dbReference>
<organism evidence="7 8">
    <name type="scientific">Psittacicella hinzii</name>
    <dbReference type="NCBI Taxonomy" id="2028575"/>
    <lineage>
        <taxon>Bacteria</taxon>
        <taxon>Pseudomonadati</taxon>
        <taxon>Pseudomonadota</taxon>
        <taxon>Gammaproteobacteria</taxon>
        <taxon>Pasteurellales</taxon>
        <taxon>Psittacicellaceae</taxon>
        <taxon>Psittacicella</taxon>
    </lineage>
</organism>
<dbReference type="Proteomes" id="UP000265691">
    <property type="component" value="Unassembled WGS sequence"/>
</dbReference>
<dbReference type="InterPro" id="IPR036615">
    <property type="entry name" value="Mur_ligase_C_dom_sf"/>
</dbReference>
<dbReference type="InterPro" id="IPR018109">
    <property type="entry name" value="Folylpolyglutamate_synth_CS"/>
</dbReference>
<protein>
    <submittedName>
        <fullName evidence="7">Uncharacterized protein</fullName>
    </submittedName>
</protein>
<dbReference type="Gene3D" id="3.40.1190.10">
    <property type="entry name" value="Mur-like, catalytic domain"/>
    <property type="match status" value="1"/>
</dbReference>
<evidence type="ECO:0000256" key="2">
    <source>
        <dbReference type="ARBA" id="ARBA00022598"/>
    </source>
</evidence>
<dbReference type="GO" id="GO:0046654">
    <property type="term" value="P:tetrahydrofolate biosynthetic process"/>
    <property type="evidence" value="ECO:0007669"/>
    <property type="project" value="UniProtKB-UniPathway"/>
</dbReference>
<dbReference type="UniPathway" id="UPA00077">
    <property type="reaction ID" value="UER00157"/>
</dbReference>
<dbReference type="SUPFAM" id="SSF53623">
    <property type="entry name" value="MurD-like peptide ligases, catalytic domain"/>
    <property type="match status" value="1"/>
</dbReference>
<evidence type="ECO:0000313" key="8">
    <source>
        <dbReference type="Proteomes" id="UP000265691"/>
    </source>
</evidence>
<dbReference type="Gene3D" id="3.90.190.20">
    <property type="entry name" value="Mur ligase, C-terminal domain"/>
    <property type="match status" value="1"/>
</dbReference>
<dbReference type="GO" id="GO:0004326">
    <property type="term" value="F:tetrahydrofolylpolyglutamate synthase activity"/>
    <property type="evidence" value="ECO:0007669"/>
    <property type="project" value="InterPro"/>
</dbReference>
<keyword evidence="2" id="KW-0436">Ligase</keyword>
<dbReference type="PROSITE" id="PS01011">
    <property type="entry name" value="FOLYLPOLYGLU_SYNT_1"/>
    <property type="match status" value="1"/>
</dbReference>
<name>A0A3A1Y9U3_9GAMM</name>
<dbReference type="PANTHER" id="PTHR11136:SF0">
    <property type="entry name" value="DIHYDROFOLATE SYNTHETASE-RELATED"/>
    <property type="match status" value="1"/>
</dbReference>